<comment type="caution">
    <text evidence="1">The sequence shown here is derived from an EMBL/GenBank/DDBJ whole genome shotgun (WGS) entry which is preliminary data.</text>
</comment>
<evidence type="ECO:0000313" key="1">
    <source>
        <dbReference type="EMBL" id="GCD09298.1"/>
    </source>
</evidence>
<dbReference type="AlphaFoldDB" id="A0A401UIE2"/>
<reference evidence="1 2" key="1">
    <citation type="submission" date="2018-11" db="EMBL/GenBank/DDBJ databases">
        <title>Genome sequencing and assembly of Clostridium tagluense strain A121.</title>
        <authorList>
            <person name="Murakami T."/>
            <person name="Segawa T."/>
            <person name="Shcherbakova V.A."/>
            <person name="Mori H."/>
            <person name="Yoshimura Y."/>
        </authorList>
    </citation>
    <scope>NUCLEOTIDE SEQUENCE [LARGE SCALE GENOMIC DNA]</scope>
    <source>
        <strain evidence="1 2">A121</strain>
    </source>
</reference>
<name>A0A401UIE2_9CLOT</name>
<dbReference type="NCBIfam" id="TIGR04223">
    <property type="entry name" value="quorum_AgrD"/>
    <property type="match status" value="1"/>
</dbReference>
<dbReference type="Proteomes" id="UP000287872">
    <property type="component" value="Unassembled WGS sequence"/>
</dbReference>
<dbReference type="EMBL" id="BHYK01000004">
    <property type="protein sequence ID" value="GCD09298.1"/>
    <property type="molecule type" value="Genomic_DNA"/>
</dbReference>
<keyword evidence="2" id="KW-1185">Reference proteome</keyword>
<dbReference type="RefSeq" id="WP_124998573.1">
    <property type="nucleotide sequence ID" value="NZ_BHYK01000004.1"/>
</dbReference>
<dbReference type="PROSITE" id="PS51257">
    <property type="entry name" value="PROKAR_LIPOPROTEIN"/>
    <property type="match status" value="1"/>
</dbReference>
<protein>
    <recommendedName>
        <fullName evidence="3">Cyclic lactone autoinducer peptide</fullName>
    </recommendedName>
</protein>
<gene>
    <name evidence="1" type="ORF">Ctaglu_09210</name>
</gene>
<evidence type="ECO:0008006" key="3">
    <source>
        <dbReference type="Google" id="ProtNLM"/>
    </source>
</evidence>
<evidence type="ECO:0000313" key="2">
    <source>
        <dbReference type="Proteomes" id="UP000287872"/>
    </source>
</evidence>
<organism evidence="1 2">
    <name type="scientific">Clostridium tagluense</name>
    <dbReference type="NCBI Taxonomy" id="360422"/>
    <lineage>
        <taxon>Bacteria</taxon>
        <taxon>Bacillati</taxon>
        <taxon>Bacillota</taxon>
        <taxon>Clostridia</taxon>
        <taxon>Eubacteriales</taxon>
        <taxon>Clostridiaceae</taxon>
        <taxon>Clostridium</taxon>
    </lineage>
</organism>
<dbReference type="OrthoDB" id="1920035at2"/>
<accession>A0A401UIE2</accession>
<sequence>MNITEKISKVLAIKISAIATNIAHTSTQACAAYALEEPKMPKSLLKKAK</sequence>
<dbReference type="InterPro" id="IPR009229">
    <property type="entry name" value="AgrD"/>
</dbReference>
<proteinExistence type="predicted"/>